<dbReference type="GO" id="GO:0015833">
    <property type="term" value="P:peptide transport"/>
    <property type="evidence" value="ECO:0007669"/>
    <property type="project" value="TreeGrafter"/>
</dbReference>
<comment type="similarity">
    <text evidence="2">Belongs to the bacterial solute-binding protein 5 family.</text>
</comment>
<dbReference type="SUPFAM" id="SSF53850">
    <property type="entry name" value="Periplasmic binding protein-like II"/>
    <property type="match status" value="1"/>
</dbReference>
<evidence type="ECO:0000256" key="1">
    <source>
        <dbReference type="ARBA" id="ARBA00004418"/>
    </source>
</evidence>
<dbReference type="PROSITE" id="PS51257">
    <property type="entry name" value="PROKAR_LIPOPROTEIN"/>
    <property type="match status" value="1"/>
</dbReference>
<dbReference type="PANTHER" id="PTHR30290:SF10">
    <property type="entry name" value="PERIPLASMIC OLIGOPEPTIDE-BINDING PROTEIN-RELATED"/>
    <property type="match status" value="1"/>
</dbReference>
<sequence length="496" mass="54165">MNRTTPLILAPILALFSASCADGEDLGPMRVDMIGEATAFTRPIAALPSPSDALLLEATAQGLVRLDGEGQIEPALAQRWIVLDEGQTYVFRLNEITWDDGTAVTARQIAQQLRNASRSGSRNRLARLLADIDAVQAVTPQIVEINLSRPRLDFLQLLAAPDLAIFVEGRGLGPYTLTGEPTDEDETVYLAPRREPPEEIDGDTAEAPPISPEETVQIRFGPAPAAVARFDAGHTDIVLGGNWTTIFYADAIDPNSSQLRIDPVDGLFGLAIVEQTEFLSEPQNREILSLALDRGQLAGYFGGNRAEARLEIVPPDVEGLNDPVGPPWASSTMDLRRAFARDAIAEWRTINGEIEPIRVALPEGAGSRVIFAVLRTNWAVVGIPAVQVAWDADADLRLVDRVAATESATWYLQQFRCSRGLPCSDAYTQKLSEIEEAPSARVRAIRIAEAATELQRITPFIPLLRPIRWSLVSQRIAHFSVNRFGRHPLDTLAPPS</sequence>
<evidence type="ECO:0000256" key="5">
    <source>
        <dbReference type="SAM" id="SignalP"/>
    </source>
</evidence>
<keyword evidence="8" id="KW-1185">Reference proteome</keyword>
<evidence type="ECO:0000256" key="3">
    <source>
        <dbReference type="ARBA" id="ARBA00022448"/>
    </source>
</evidence>
<feature type="domain" description="Solute-binding protein family 5" evidence="6">
    <location>
        <begin position="71"/>
        <end position="333"/>
    </location>
</feature>
<evidence type="ECO:0000256" key="2">
    <source>
        <dbReference type="ARBA" id="ARBA00005695"/>
    </source>
</evidence>
<protein>
    <submittedName>
        <fullName evidence="7">Peptide/nickel transport system substrate-binding protein</fullName>
    </submittedName>
</protein>
<dbReference type="GO" id="GO:0030313">
    <property type="term" value="C:cell envelope"/>
    <property type="evidence" value="ECO:0007669"/>
    <property type="project" value="UniProtKB-SubCell"/>
</dbReference>
<evidence type="ECO:0000313" key="7">
    <source>
        <dbReference type="EMBL" id="RED15093.1"/>
    </source>
</evidence>
<proteinExistence type="inferred from homology"/>
<dbReference type="PANTHER" id="PTHR30290">
    <property type="entry name" value="PERIPLASMIC BINDING COMPONENT OF ABC TRANSPORTER"/>
    <property type="match status" value="1"/>
</dbReference>
<dbReference type="EMBL" id="QRDP01000004">
    <property type="protein sequence ID" value="RED15093.1"/>
    <property type="molecule type" value="Genomic_DNA"/>
</dbReference>
<dbReference type="OrthoDB" id="9803988at2"/>
<comment type="caution">
    <text evidence="7">The sequence shown here is derived from an EMBL/GenBank/DDBJ whole genome shotgun (WGS) entry which is preliminary data.</text>
</comment>
<dbReference type="RefSeq" id="WP_116234658.1">
    <property type="nucleotide sequence ID" value="NZ_QRDP01000004.1"/>
</dbReference>
<accession>A0A3D9FBJ6</accession>
<evidence type="ECO:0000259" key="6">
    <source>
        <dbReference type="Pfam" id="PF00496"/>
    </source>
</evidence>
<dbReference type="Proteomes" id="UP000256310">
    <property type="component" value="Unassembled WGS sequence"/>
</dbReference>
<feature type="chain" id="PRO_5017588427" evidence="5">
    <location>
        <begin position="22"/>
        <end position="496"/>
    </location>
</feature>
<dbReference type="AlphaFoldDB" id="A0A3D9FBJ6"/>
<dbReference type="Gene3D" id="3.90.76.10">
    <property type="entry name" value="Dipeptide-binding Protein, Domain 1"/>
    <property type="match status" value="1"/>
</dbReference>
<dbReference type="InterPro" id="IPR000914">
    <property type="entry name" value="SBP_5_dom"/>
</dbReference>
<dbReference type="Gene3D" id="3.40.190.10">
    <property type="entry name" value="Periplasmic binding protein-like II"/>
    <property type="match status" value="1"/>
</dbReference>
<name>A0A3D9FBJ6_9SPHN</name>
<gene>
    <name evidence="7" type="ORF">DFR46_0078</name>
</gene>
<comment type="subcellular location">
    <subcellularLocation>
        <location evidence="1">Periplasm</location>
    </subcellularLocation>
</comment>
<dbReference type="GO" id="GO:1904680">
    <property type="term" value="F:peptide transmembrane transporter activity"/>
    <property type="evidence" value="ECO:0007669"/>
    <property type="project" value="TreeGrafter"/>
</dbReference>
<reference evidence="7 8" key="1">
    <citation type="submission" date="2018-07" db="EMBL/GenBank/DDBJ databases">
        <title>Genomic Encyclopedia of Type Strains, Phase IV (KMG-IV): sequencing the most valuable type-strain genomes for metagenomic binning, comparative biology and taxonomic classification.</title>
        <authorList>
            <person name="Goeker M."/>
        </authorList>
    </citation>
    <scope>NUCLEOTIDE SEQUENCE [LARGE SCALE GENOMIC DNA]</scope>
    <source>
        <strain evidence="7 8">DSM 26725</strain>
    </source>
</reference>
<dbReference type="Gene3D" id="3.10.105.10">
    <property type="entry name" value="Dipeptide-binding Protein, Domain 3"/>
    <property type="match status" value="1"/>
</dbReference>
<feature type="signal peptide" evidence="5">
    <location>
        <begin position="1"/>
        <end position="21"/>
    </location>
</feature>
<dbReference type="Pfam" id="PF00496">
    <property type="entry name" value="SBP_bac_5"/>
    <property type="match status" value="1"/>
</dbReference>
<evidence type="ECO:0000313" key="8">
    <source>
        <dbReference type="Proteomes" id="UP000256310"/>
    </source>
</evidence>
<keyword evidence="4 5" id="KW-0732">Signal</keyword>
<organism evidence="7 8">
    <name type="scientific">Parasphingopyxis lamellibrachiae</name>
    <dbReference type="NCBI Taxonomy" id="680125"/>
    <lineage>
        <taxon>Bacteria</taxon>
        <taxon>Pseudomonadati</taxon>
        <taxon>Pseudomonadota</taxon>
        <taxon>Alphaproteobacteria</taxon>
        <taxon>Sphingomonadales</taxon>
        <taxon>Sphingomonadaceae</taxon>
        <taxon>Parasphingopyxis</taxon>
    </lineage>
</organism>
<dbReference type="InterPro" id="IPR039424">
    <property type="entry name" value="SBP_5"/>
</dbReference>
<evidence type="ECO:0000256" key="4">
    <source>
        <dbReference type="ARBA" id="ARBA00022729"/>
    </source>
</evidence>
<keyword evidence="3" id="KW-0813">Transport</keyword>